<sequence length="307" mass="34038">MGWKGLSSALIILCYSSLSFAEDSGWQWFERSQSSVRQYNFEASFVVIKPNQVDSYRWVHGVQNDTEIEQLMPLEQSGVEILRRNQMVYYLAPEKTPLATNSSTIKELPALLYQNIESVKALYDAVPGGSTQLSGRSAQLLRLTPLQNSRPGYWLWLDSETGFPLKIDTLTVQNEVLERWVVTHILPHAALPEALSVAAKAELPVSAETMPAAALPESPLELSWLPEGYQQVAVTAAMVPQQVLEQWLLSDGLHQVSVFVQPGASLPAQAFRDGATTIFVMPKNQFDVTVIGPVSIENARQIAESVR</sequence>
<feature type="chain" id="PRO_5018583816" evidence="5">
    <location>
        <begin position="22"/>
        <end position="307"/>
    </location>
</feature>
<evidence type="ECO:0000256" key="2">
    <source>
        <dbReference type="ARBA" id="ARBA00008150"/>
    </source>
</evidence>
<keyword evidence="3 5" id="KW-0732">Signal</keyword>
<proteinExistence type="inferred from homology"/>
<dbReference type="Gene3D" id="3.30.200.100">
    <property type="entry name" value="MucB/RseB, C-terminal domain"/>
    <property type="match status" value="1"/>
</dbReference>
<comment type="similarity">
    <text evidence="2">Belongs to the RseB family.</text>
</comment>
<reference evidence="8 9" key="1">
    <citation type="submission" date="2018-11" db="EMBL/GenBank/DDBJ databases">
        <title>Draft genome analysis of Rheinheimera mesophila isolated from an industrial waste site.</title>
        <authorList>
            <person name="Yu Q."/>
            <person name="Qi Y."/>
            <person name="Zhang H."/>
            <person name="Lu Y."/>
            <person name="Pu J."/>
        </authorList>
    </citation>
    <scope>NUCLEOTIDE SEQUENCE [LARGE SCALE GENOMIC DNA]</scope>
    <source>
        <strain evidence="8 9">IITR13</strain>
    </source>
</reference>
<evidence type="ECO:0000259" key="6">
    <source>
        <dbReference type="Pfam" id="PF03888"/>
    </source>
</evidence>
<dbReference type="GO" id="GO:0032885">
    <property type="term" value="P:regulation of polysaccharide biosynthetic process"/>
    <property type="evidence" value="ECO:0007669"/>
    <property type="project" value="TreeGrafter"/>
</dbReference>
<evidence type="ECO:0000256" key="3">
    <source>
        <dbReference type="ARBA" id="ARBA00022729"/>
    </source>
</evidence>
<keyword evidence="9" id="KW-1185">Reference proteome</keyword>
<comment type="subcellular location">
    <subcellularLocation>
        <location evidence="1">Periplasm</location>
    </subcellularLocation>
</comment>
<dbReference type="PIRSF" id="PIRSF005427">
    <property type="entry name" value="RseB"/>
    <property type="match status" value="1"/>
</dbReference>
<evidence type="ECO:0000259" key="7">
    <source>
        <dbReference type="Pfam" id="PF17188"/>
    </source>
</evidence>
<name>A0A3P3QCJ6_9GAMM</name>
<dbReference type="InterPro" id="IPR033434">
    <property type="entry name" value="MucB/RseB_N"/>
</dbReference>
<dbReference type="PANTHER" id="PTHR38782">
    <property type="match status" value="1"/>
</dbReference>
<accession>A0A3P3QCJ6</accession>
<dbReference type="PANTHER" id="PTHR38782:SF1">
    <property type="entry name" value="SIGMA-E FACTOR REGULATORY PROTEIN RSEB"/>
    <property type="match status" value="1"/>
</dbReference>
<evidence type="ECO:0000313" key="8">
    <source>
        <dbReference type="EMBL" id="RRJ18755.1"/>
    </source>
</evidence>
<dbReference type="GO" id="GO:0045152">
    <property type="term" value="F:antisigma factor binding"/>
    <property type="evidence" value="ECO:0007669"/>
    <property type="project" value="TreeGrafter"/>
</dbReference>
<dbReference type="Pfam" id="PF17188">
    <property type="entry name" value="MucB_RseB_C"/>
    <property type="match status" value="1"/>
</dbReference>
<gene>
    <name evidence="8" type="ORF">EIK76_16170</name>
</gene>
<evidence type="ECO:0000256" key="4">
    <source>
        <dbReference type="ARBA" id="ARBA00022764"/>
    </source>
</evidence>
<dbReference type="CDD" id="cd16327">
    <property type="entry name" value="RseB"/>
    <property type="match status" value="1"/>
</dbReference>
<feature type="signal peptide" evidence="5">
    <location>
        <begin position="1"/>
        <end position="21"/>
    </location>
</feature>
<comment type="caution">
    <text evidence="8">The sequence shown here is derived from an EMBL/GenBank/DDBJ whole genome shotgun (WGS) entry which is preliminary data.</text>
</comment>
<feature type="domain" description="MucB/RseB N-terminal" evidence="6">
    <location>
        <begin position="27"/>
        <end position="188"/>
    </location>
</feature>
<organism evidence="8 9">
    <name type="scientific">Rheinheimera mesophila</name>
    <dbReference type="NCBI Taxonomy" id="1547515"/>
    <lineage>
        <taxon>Bacteria</taxon>
        <taxon>Pseudomonadati</taxon>
        <taxon>Pseudomonadota</taxon>
        <taxon>Gammaproteobacteria</taxon>
        <taxon>Chromatiales</taxon>
        <taxon>Chromatiaceae</taxon>
        <taxon>Rheinheimera</taxon>
    </lineage>
</organism>
<dbReference type="InterPro" id="IPR005588">
    <property type="entry name" value="MucB_RseB"/>
</dbReference>
<feature type="domain" description="MucB/RseB C-terminal" evidence="7">
    <location>
        <begin position="219"/>
        <end position="307"/>
    </location>
</feature>
<dbReference type="EMBL" id="RRCF01000006">
    <property type="protein sequence ID" value="RRJ18755.1"/>
    <property type="molecule type" value="Genomic_DNA"/>
</dbReference>
<dbReference type="Pfam" id="PF03888">
    <property type="entry name" value="MucB_RseB"/>
    <property type="match status" value="1"/>
</dbReference>
<dbReference type="InterPro" id="IPR038484">
    <property type="entry name" value="MucB/RseB_C_sf"/>
</dbReference>
<evidence type="ECO:0000256" key="5">
    <source>
        <dbReference type="SAM" id="SignalP"/>
    </source>
</evidence>
<evidence type="ECO:0000256" key="1">
    <source>
        <dbReference type="ARBA" id="ARBA00004418"/>
    </source>
</evidence>
<dbReference type="OrthoDB" id="7067274at2"/>
<dbReference type="Gene3D" id="2.50.20.10">
    <property type="entry name" value="Lipoprotein localisation LolA/LolB/LppX"/>
    <property type="match status" value="1"/>
</dbReference>
<keyword evidence="4" id="KW-0574">Periplasm</keyword>
<dbReference type="RefSeq" id="WP_046518939.1">
    <property type="nucleotide sequence ID" value="NZ_LAVS01000006.1"/>
</dbReference>
<dbReference type="Proteomes" id="UP000276260">
    <property type="component" value="Unassembled WGS sequence"/>
</dbReference>
<dbReference type="AlphaFoldDB" id="A0A3P3QCJ6"/>
<dbReference type="InterPro" id="IPR033436">
    <property type="entry name" value="MucB/RseB_C"/>
</dbReference>
<protein>
    <submittedName>
        <fullName evidence="8">Anti-sigma 24 factor</fullName>
    </submittedName>
</protein>
<dbReference type="GO" id="GO:0030288">
    <property type="term" value="C:outer membrane-bounded periplasmic space"/>
    <property type="evidence" value="ECO:0007669"/>
    <property type="project" value="TreeGrafter"/>
</dbReference>
<evidence type="ECO:0000313" key="9">
    <source>
        <dbReference type="Proteomes" id="UP000276260"/>
    </source>
</evidence>